<accession>A0A6J5PE30</accession>
<organism evidence="1">
    <name type="scientific">uncultured Caudovirales phage</name>
    <dbReference type="NCBI Taxonomy" id="2100421"/>
    <lineage>
        <taxon>Viruses</taxon>
        <taxon>Duplodnaviria</taxon>
        <taxon>Heunggongvirae</taxon>
        <taxon>Uroviricota</taxon>
        <taxon>Caudoviricetes</taxon>
        <taxon>Peduoviridae</taxon>
        <taxon>Maltschvirus</taxon>
        <taxon>Maltschvirus maltsch</taxon>
    </lineage>
</organism>
<reference evidence="1" key="1">
    <citation type="submission" date="2020-04" db="EMBL/GenBank/DDBJ databases">
        <authorList>
            <person name="Chiriac C."/>
            <person name="Salcher M."/>
            <person name="Ghai R."/>
            <person name="Kavagutti S V."/>
        </authorList>
    </citation>
    <scope>NUCLEOTIDE SEQUENCE</scope>
</reference>
<evidence type="ECO:0000313" key="1">
    <source>
        <dbReference type="EMBL" id="CAB4167711.1"/>
    </source>
</evidence>
<proteinExistence type="predicted"/>
<dbReference type="EMBL" id="LR796817">
    <property type="protein sequence ID" value="CAB4167711.1"/>
    <property type="molecule type" value="Genomic_DNA"/>
</dbReference>
<sequence>MADSTSSTSSSTTQFPDWWTNYTQGLISTANQIASQPYAPYQGPTVAPLNALQQQAMTGAGNLTGSRAAEYGSASDALGRAAGVDIFGAGAPGIQEGMGLARQAAGVSSAGAAQPYINQATSLSGVSAAQPYVTGSMGALGRAMDINVPGAAQPYLSTAGQLVSGAAGSAIPGTYEYMDPYANLVVNRVGELAGRNLSENLLPRIGAQFTGAGQPGSDRAREFASRALRDTQEATLAQQGQLLSQGYGQALTAAQADLARRGQLAGVSGQLGSTLGSLTADQQRNVLQAAQQQGQLGQAMGQLTAAQQQALLEAGQTTGQLTGADATRQLQAAQEMRTSGGALAQIAEAQAAAQRAAAAGYGTLASQKESADLEALKAQMGAGAVGQGQTQANLDAALKAFQEEQNYPQQTLENLIKTVGPLAPSGTTYTAQNATVPTPSTTQNILGGIGALRLAGRYTT</sequence>
<name>A0A6J5PE30_9CAUD</name>
<gene>
    <name evidence="1" type="ORF">UFOVP868_43</name>
</gene>
<protein>
    <submittedName>
        <fullName evidence="1">Uncharacterized protein</fullName>
    </submittedName>
</protein>